<accession>A0A6N8U0S2</accession>
<keyword evidence="1" id="KW-0812">Transmembrane</keyword>
<dbReference type="Proteomes" id="UP000436284">
    <property type="component" value="Unassembled WGS sequence"/>
</dbReference>
<sequence length="514" mass="56619">MIRLILDTERRALLNYWRVLGESRKIVYILIGLLLMLILLPLVTTLLFSITASIDQGYLDLLLLMLSLASAIILVLLSIHFIIKDMILSGSIALYMSYPISAAELFYAKFIRHNLFYSTSILLPLSVVVGAALAARDGQWMLMLNSIIYFIVLGMFFTSISFGLVFLTANMMPVKKVSEILAFLGGMSFLLIYIIMFIVADSFTGILAMFPEIPISFSGILYDYSPVAGILGPILMIVAAIAIILLTKFIVVRAIDRVGITEGHSTGRRKAGRSSISHPVIMLACKDMKLSFRNIRELAVLLPIYVLPLVLVYFSSPAEAGAQFLVMEGSQLVSTAAGGALVTALYIGAHHTARDAEHFQMLQVLPVPGSQLAFAKYIFNILATVPFLMIIFTITWFFSTAGVDILLYMLACILLVCLAAVPVGMLIGSSNPVVSRKNPSRRLDTASNIIITMIMFVVFMMISMLPFWLEGNVMGVRQGLIIINILAICAVAAWFVLGRVAGRYDEGFKITYKD</sequence>
<evidence type="ECO:0000256" key="1">
    <source>
        <dbReference type="SAM" id="Phobius"/>
    </source>
</evidence>
<feature type="transmembrane region" description="Helical" evidence="1">
    <location>
        <begin position="298"/>
        <end position="316"/>
    </location>
</feature>
<feature type="transmembrane region" description="Helical" evidence="1">
    <location>
        <begin position="481"/>
        <end position="501"/>
    </location>
</feature>
<protein>
    <submittedName>
        <fullName evidence="2">Uncharacterized protein</fullName>
    </submittedName>
</protein>
<reference evidence="2 3" key="1">
    <citation type="submission" date="2019-12" db="EMBL/GenBank/DDBJ databases">
        <title>Salinicoccus cyprini sp. nov., isolated from gastro-intestinal tract of mirror carp, Cyprinus carpio var. specularis, collected from Gobind Sagar Reservoir, Himachal Pradesh, India.</title>
        <authorList>
            <person name="Talwar C."/>
            <person name="Singh A.K."/>
            <person name="Lal R."/>
            <person name="Negi R.K."/>
        </authorList>
    </citation>
    <scope>NUCLEOTIDE SEQUENCE [LARGE SCALE GENOMIC DNA]</scope>
    <source>
        <strain evidence="2 3">J-82</strain>
    </source>
</reference>
<gene>
    <name evidence="2" type="ORF">GQ671_04300</name>
</gene>
<feature type="transmembrane region" description="Helical" evidence="1">
    <location>
        <begin position="115"/>
        <end position="135"/>
    </location>
</feature>
<feature type="transmembrane region" description="Helical" evidence="1">
    <location>
        <begin position="449"/>
        <end position="469"/>
    </location>
</feature>
<feature type="transmembrane region" description="Helical" evidence="1">
    <location>
        <begin position="26"/>
        <end position="49"/>
    </location>
</feature>
<name>A0A6N8U0S2_9STAP</name>
<feature type="transmembrane region" description="Helical" evidence="1">
    <location>
        <begin position="61"/>
        <end position="83"/>
    </location>
</feature>
<dbReference type="AlphaFoldDB" id="A0A6N8U0S2"/>
<organism evidence="2 3">
    <name type="scientific">Salinicoccus hispanicus</name>
    <dbReference type="NCBI Taxonomy" id="157225"/>
    <lineage>
        <taxon>Bacteria</taxon>
        <taxon>Bacillati</taxon>
        <taxon>Bacillota</taxon>
        <taxon>Bacilli</taxon>
        <taxon>Bacillales</taxon>
        <taxon>Staphylococcaceae</taxon>
        <taxon>Salinicoccus</taxon>
    </lineage>
</organism>
<feature type="transmembrane region" description="Helical" evidence="1">
    <location>
        <begin position="374"/>
        <end position="399"/>
    </location>
</feature>
<feature type="transmembrane region" description="Helical" evidence="1">
    <location>
        <begin position="336"/>
        <end position="353"/>
    </location>
</feature>
<keyword evidence="3" id="KW-1185">Reference proteome</keyword>
<feature type="transmembrane region" description="Helical" evidence="1">
    <location>
        <begin position="181"/>
        <end position="210"/>
    </location>
</feature>
<dbReference type="OrthoDB" id="2387130at2"/>
<proteinExistence type="predicted"/>
<dbReference type="RefSeq" id="WP_160653179.1">
    <property type="nucleotide sequence ID" value="NZ_JBHRWU010000001.1"/>
</dbReference>
<dbReference type="EMBL" id="WUUK01000001">
    <property type="protein sequence ID" value="MXQ50526.1"/>
    <property type="molecule type" value="Genomic_DNA"/>
</dbReference>
<evidence type="ECO:0000313" key="3">
    <source>
        <dbReference type="Proteomes" id="UP000436284"/>
    </source>
</evidence>
<keyword evidence="1" id="KW-1133">Transmembrane helix</keyword>
<feature type="transmembrane region" description="Helical" evidence="1">
    <location>
        <begin position="230"/>
        <end position="251"/>
    </location>
</feature>
<feature type="transmembrane region" description="Helical" evidence="1">
    <location>
        <begin position="147"/>
        <end position="169"/>
    </location>
</feature>
<comment type="caution">
    <text evidence="2">The sequence shown here is derived from an EMBL/GenBank/DDBJ whole genome shotgun (WGS) entry which is preliminary data.</text>
</comment>
<evidence type="ECO:0000313" key="2">
    <source>
        <dbReference type="EMBL" id="MXQ50526.1"/>
    </source>
</evidence>
<feature type="transmembrane region" description="Helical" evidence="1">
    <location>
        <begin position="405"/>
        <end position="428"/>
    </location>
</feature>
<keyword evidence="1" id="KW-0472">Membrane</keyword>